<feature type="signal peptide" evidence="1">
    <location>
        <begin position="1"/>
        <end position="26"/>
    </location>
</feature>
<sequence length="101" mass="11462">MRAIILPAFALALGAGFFAAPQEAQARFGAQQLEAPTLVDNVQCVTRRIRTVRPNGRVVYRTVRNCGVGRGFGRVERCRTIRERVYRPNGNVVYRTIRRCR</sequence>
<keyword evidence="1" id="KW-0732">Signal</keyword>
<evidence type="ECO:0000313" key="2">
    <source>
        <dbReference type="EMBL" id="MBL0403409.1"/>
    </source>
</evidence>
<dbReference type="AlphaFoldDB" id="A0A937CX52"/>
<dbReference type="EMBL" id="JAEQMY010000005">
    <property type="protein sequence ID" value="MBL0403409.1"/>
    <property type="molecule type" value="Genomic_DNA"/>
</dbReference>
<dbReference type="RefSeq" id="WP_202056712.1">
    <property type="nucleotide sequence ID" value="NZ_JAEQMY010000005.1"/>
</dbReference>
<comment type="caution">
    <text evidence="2">The sequence shown here is derived from an EMBL/GenBank/DDBJ whole genome shotgun (WGS) entry which is preliminary data.</text>
</comment>
<evidence type="ECO:0008006" key="4">
    <source>
        <dbReference type="Google" id="ProtNLM"/>
    </source>
</evidence>
<gene>
    <name evidence="2" type="ORF">JKG68_05475</name>
</gene>
<organism evidence="2 3">
    <name type="scientific">Microvirga aerilata</name>
    <dbReference type="NCBI Taxonomy" id="670292"/>
    <lineage>
        <taxon>Bacteria</taxon>
        <taxon>Pseudomonadati</taxon>
        <taxon>Pseudomonadota</taxon>
        <taxon>Alphaproteobacteria</taxon>
        <taxon>Hyphomicrobiales</taxon>
        <taxon>Methylobacteriaceae</taxon>
        <taxon>Microvirga</taxon>
    </lineage>
</organism>
<reference evidence="2" key="1">
    <citation type="submission" date="2021-01" db="EMBL/GenBank/DDBJ databases">
        <title>Microvirga sp.</title>
        <authorList>
            <person name="Kim M.K."/>
        </authorList>
    </citation>
    <scope>NUCLEOTIDE SEQUENCE</scope>
    <source>
        <strain evidence="2">5420S-16</strain>
    </source>
</reference>
<feature type="chain" id="PRO_5037206788" description="Antifreeze protein" evidence="1">
    <location>
        <begin position="27"/>
        <end position="101"/>
    </location>
</feature>
<keyword evidence="3" id="KW-1185">Reference proteome</keyword>
<proteinExistence type="predicted"/>
<accession>A0A937CX52</accession>
<evidence type="ECO:0000313" key="3">
    <source>
        <dbReference type="Proteomes" id="UP000605848"/>
    </source>
</evidence>
<evidence type="ECO:0000256" key="1">
    <source>
        <dbReference type="SAM" id="SignalP"/>
    </source>
</evidence>
<name>A0A937CX52_9HYPH</name>
<protein>
    <recommendedName>
        <fullName evidence="4">Antifreeze protein</fullName>
    </recommendedName>
</protein>
<dbReference type="Proteomes" id="UP000605848">
    <property type="component" value="Unassembled WGS sequence"/>
</dbReference>